<dbReference type="EMBL" id="JABSTU010000011">
    <property type="protein sequence ID" value="KAH8009682.1"/>
    <property type="molecule type" value="Genomic_DNA"/>
</dbReference>
<feature type="transmembrane region" description="Helical" evidence="1">
    <location>
        <begin position="184"/>
        <end position="204"/>
    </location>
</feature>
<protein>
    <submittedName>
        <fullName evidence="2">Uncharacterized protein</fullName>
    </submittedName>
</protein>
<dbReference type="AlphaFoldDB" id="A0A9J6D6L8"/>
<organism evidence="2 3">
    <name type="scientific">Rhipicephalus microplus</name>
    <name type="common">Cattle tick</name>
    <name type="synonym">Boophilus microplus</name>
    <dbReference type="NCBI Taxonomy" id="6941"/>
    <lineage>
        <taxon>Eukaryota</taxon>
        <taxon>Metazoa</taxon>
        <taxon>Ecdysozoa</taxon>
        <taxon>Arthropoda</taxon>
        <taxon>Chelicerata</taxon>
        <taxon>Arachnida</taxon>
        <taxon>Acari</taxon>
        <taxon>Parasitiformes</taxon>
        <taxon>Ixodida</taxon>
        <taxon>Ixodoidea</taxon>
        <taxon>Ixodidae</taxon>
        <taxon>Rhipicephalinae</taxon>
        <taxon>Rhipicephalus</taxon>
        <taxon>Boophilus</taxon>
    </lineage>
</organism>
<keyword evidence="3" id="KW-1185">Reference proteome</keyword>
<keyword evidence="1" id="KW-0812">Transmembrane</keyword>
<dbReference type="Proteomes" id="UP000821866">
    <property type="component" value="Chromosome 9"/>
</dbReference>
<reference evidence="2" key="1">
    <citation type="journal article" date="2020" name="Cell">
        <title>Large-Scale Comparative Analyses of Tick Genomes Elucidate Their Genetic Diversity and Vector Capacities.</title>
        <authorList>
            <consortium name="Tick Genome and Microbiome Consortium (TIGMIC)"/>
            <person name="Jia N."/>
            <person name="Wang J."/>
            <person name="Shi W."/>
            <person name="Du L."/>
            <person name="Sun Y."/>
            <person name="Zhan W."/>
            <person name="Jiang J.F."/>
            <person name="Wang Q."/>
            <person name="Zhang B."/>
            <person name="Ji P."/>
            <person name="Bell-Sakyi L."/>
            <person name="Cui X.M."/>
            <person name="Yuan T.T."/>
            <person name="Jiang B.G."/>
            <person name="Yang W.F."/>
            <person name="Lam T.T."/>
            <person name="Chang Q.C."/>
            <person name="Ding S.J."/>
            <person name="Wang X.J."/>
            <person name="Zhu J.G."/>
            <person name="Ruan X.D."/>
            <person name="Zhao L."/>
            <person name="Wei J.T."/>
            <person name="Ye R.Z."/>
            <person name="Que T.C."/>
            <person name="Du C.H."/>
            <person name="Zhou Y.H."/>
            <person name="Cheng J.X."/>
            <person name="Dai P.F."/>
            <person name="Guo W.B."/>
            <person name="Han X.H."/>
            <person name="Huang E.J."/>
            <person name="Li L.F."/>
            <person name="Wei W."/>
            <person name="Gao Y.C."/>
            <person name="Liu J.Z."/>
            <person name="Shao H.Z."/>
            <person name="Wang X."/>
            <person name="Wang C.C."/>
            <person name="Yang T.C."/>
            <person name="Huo Q.B."/>
            <person name="Li W."/>
            <person name="Chen H.Y."/>
            <person name="Chen S.E."/>
            <person name="Zhou L.G."/>
            <person name="Ni X.B."/>
            <person name="Tian J.H."/>
            <person name="Sheng Y."/>
            <person name="Liu T."/>
            <person name="Pan Y.S."/>
            <person name="Xia L.Y."/>
            <person name="Li J."/>
            <person name="Zhao F."/>
            <person name="Cao W.C."/>
        </authorList>
    </citation>
    <scope>NUCLEOTIDE SEQUENCE</scope>
    <source>
        <strain evidence="2">Rmic-2018</strain>
    </source>
</reference>
<accession>A0A9J6D6L8</accession>
<sequence>MYVCSNHAAVIYNYVLLYFSCASFGALGKICVLTLCPLATGQFSDHTRLSETAIMIGLALIGIIPGVIGSLLCDVFNFDYFIVFRIVTYVIGVLCRFHWLAPSVQPVKDLIEPQRSNRVVSLVVLSSETALWCCSTIVESFWAHLVDPSSMDVGLLYALYCFFFYVIGGYFFRVTRIIRTAPRYTLTLSCLLAAIGMFFAAAAMPANQDSVLVIIMAMLAFHFAIGLWGAVLCKLRNCAMLSPLNEAYARCVALRKYFDTQYFSSIFALCFLFVLITLVPIQSLAHRKKKPRFIRVLRSRACHSSTA</sequence>
<reference evidence="2" key="2">
    <citation type="submission" date="2021-09" db="EMBL/GenBank/DDBJ databases">
        <authorList>
            <person name="Jia N."/>
            <person name="Wang J."/>
            <person name="Shi W."/>
            <person name="Du L."/>
            <person name="Sun Y."/>
            <person name="Zhan W."/>
            <person name="Jiang J."/>
            <person name="Wang Q."/>
            <person name="Zhang B."/>
            <person name="Ji P."/>
            <person name="Sakyi L.B."/>
            <person name="Cui X."/>
            <person name="Yuan T."/>
            <person name="Jiang B."/>
            <person name="Yang W."/>
            <person name="Lam T.T.-Y."/>
            <person name="Chang Q."/>
            <person name="Ding S."/>
            <person name="Wang X."/>
            <person name="Zhu J."/>
            <person name="Ruan X."/>
            <person name="Zhao L."/>
            <person name="Wei J."/>
            <person name="Que T."/>
            <person name="Du C."/>
            <person name="Cheng J."/>
            <person name="Dai P."/>
            <person name="Han X."/>
            <person name="Huang E."/>
            <person name="Gao Y."/>
            <person name="Liu J."/>
            <person name="Shao H."/>
            <person name="Ye R."/>
            <person name="Li L."/>
            <person name="Wei W."/>
            <person name="Wang X."/>
            <person name="Wang C."/>
            <person name="Huo Q."/>
            <person name="Li W."/>
            <person name="Guo W."/>
            <person name="Chen H."/>
            <person name="Chen S."/>
            <person name="Zhou L."/>
            <person name="Zhou L."/>
            <person name="Ni X."/>
            <person name="Tian J."/>
            <person name="Zhou Y."/>
            <person name="Sheng Y."/>
            <person name="Liu T."/>
            <person name="Pan Y."/>
            <person name="Xia L."/>
            <person name="Li J."/>
            <person name="Zhao F."/>
            <person name="Cao W."/>
        </authorList>
    </citation>
    <scope>NUCLEOTIDE SEQUENCE</scope>
    <source>
        <strain evidence="2">Rmic-2018</strain>
        <tissue evidence="2">Larvae</tissue>
    </source>
</reference>
<feature type="transmembrane region" description="Helical" evidence="1">
    <location>
        <begin position="154"/>
        <end position="172"/>
    </location>
</feature>
<feature type="transmembrane region" description="Helical" evidence="1">
    <location>
        <begin position="15"/>
        <end position="40"/>
    </location>
</feature>
<name>A0A9J6D6L8_RHIMP</name>
<feature type="transmembrane region" description="Helical" evidence="1">
    <location>
        <begin position="78"/>
        <end position="99"/>
    </location>
</feature>
<feature type="transmembrane region" description="Helical" evidence="1">
    <location>
        <begin position="52"/>
        <end position="72"/>
    </location>
</feature>
<evidence type="ECO:0000313" key="2">
    <source>
        <dbReference type="EMBL" id="KAH8009682.1"/>
    </source>
</evidence>
<proteinExistence type="predicted"/>
<feature type="transmembrane region" description="Helical" evidence="1">
    <location>
        <begin position="210"/>
        <end position="233"/>
    </location>
</feature>
<dbReference type="InterPro" id="IPR036259">
    <property type="entry name" value="MFS_trans_sf"/>
</dbReference>
<evidence type="ECO:0000313" key="3">
    <source>
        <dbReference type="Proteomes" id="UP000821866"/>
    </source>
</evidence>
<gene>
    <name evidence="2" type="ORF">HPB51_018993</name>
</gene>
<feature type="transmembrane region" description="Helical" evidence="1">
    <location>
        <begin position="262"/>
        <end position="281"/>
    </location>
</feature>
<keyword evidence="1" id="KW-1133">Transmembrane helix</keyword>
<dbReference type="VEuPathDB" id="VectorBase:LOC119181785"/>
<keyword evidence="1" id="KW-0472">Membrane</keyword>
<dbReference type="SUPFAM" id="SSF103473">
    <property type="entry name" value="MFS general substrate transporter"/>
    <property type="match status" value="1"/>
</dbReference>
<feature type="transmembrane region" description="Helical" evidence="1">
    <location>
        <begin position="119"/>
        <end position="142"/>
    </location>
</feature>
<evidence type="ECO:0000256" key="1">
    <source>
        <dbReference type="SAM" id="Phobius"/>
    </source>
</evidence>
<comment type="caution">
    <text evidence="2">The sequence shown here is derived from an EMBL/GenBank/DDBJ whole genome shotgun (WGS) entry which is preliminary data.</text>
</comment>